<name>A0A1I4YSF7_CHROL</name>
<gene>
    <name evidence="1" type="ORF">SAMN05421594_2627</name>
</gene>
<reference evidence="2" key="1">
    <citation type="submission" date="2016-10" db="EMBL/GenBank/DDBJ databases">
        <authorList>
            <person name="Varghese N."/>
            <person name="Submissions S."/>
        </authorList>
    </citation>
    <scope>NUCLEOTIDE SEQUENCE [LARGE SCALE GENOMIC DNA]</scope>
    <source>
        <strain evidence="2">DSM 25575</strain>
    </source>
</reference>
<dbReference type="EMBL" id="FOVD01000003">
    <property type="protein sequence ID" value="SFN40589.1"/>
    <property type="molecule type" value="Genomic_DNA"/>
</dbReference>
<evidence type="ECO:0000313" key="1">
    <source>
        <dbReference type="EMBL" id="SFN40589.1"/>
    </source>
</evidence>
<dbReference type="AlphaFoldDB" id="A0A1I4YSF7"/>
<proteinExistence type="predicted"/>
<keyword evidence="2" id="KW-1185">Reference proteome</keyword>
<evidence type="ECO:0000313" key="2">
    <source>
        <dbReference type="Proteomes" id="UP000198769"/>
    </source>
</evidence>
<dbReference type="RefSeq" id="WP_090024833.1">
    <property type="nucleotide sequence ID" value="NZ_FOVD01000003.1"/>
</dbReference>
<dbReference type="OrthoDB" id="3661445at2"/>
<sequence length="428" mass="45349">MKVSNFNQLLSAVKENANEIIIEKSFLCPYSVILPEGSTLKGKMYENGEFPLLSFDNNDGIGLSANNTIADLNIHAAVNKKAVFSAFTQSNLGDFLFKNLLISGQFSFITKDEFENADITIEGIDIIASDSRNYLEQPQKYGVNVLQGALTIYNLSSSEKSKITLTAKNISIGRKNAPVSGSGIFIAGFGDEGGKTIIEMLQTNAVYSHGKIPSGVADFITAAIFIANGTDANEIVHNGEIITYGVNDMVLDTWGKVKNWTCNAPVISYGPSGVGFVNFGIVENFTANAPLETYGLGARGYNQYDGTIENVTFDSVSTFGDGAVAIQISKKIGKLTVHKNAATHGGVGNSLVKGKNILLPAISLSIKEGGEVDQIKIGGNLQTFGDNVFTYSVDGGIVKQIEIGGEVIASGENSAAINVSNGGKTPII</sequence>
<accession>A0A1I4YSF7</accession>
<organism evidence="1 2">
    <name type="scientific">Chryseobacterium oleae</name>
    <dbReference type="NCBI Taxonomy" id="491207"/>
    <lineage>
        <taxon>Bacteria</taxon>
        <taxon>Pseudomonadati</taxon>
        <taxon>Bacteroidota</taxon>
        <taxon>Flavobacteriia</taxon>
        <taxon>Flavobacteriales</taxon>
        <taxon>Weeksellaceae</taxon>
        <taxon>Chryseobacterium group</taxon>
        <taxon>Chryseobacterium</taxon>
    </lineage>
</organism>
<protein>
    <submittedName>
        <fullName evidence="1">Uncharacterized protein</fullName>
    </submittedName>
</protein>
<dbReference type="Proteomes" id="UP000198769">
    <property type="component" value="Unassembled WGS sequence"/>
</dbReference>